<keyword evidence="3" id="KW-1185">Reference proteome</keyword>
<proteinExistence type="predicted"/>
<dbReference type="GO" id="GO:0005975">
    <property type="term" value="P:carbohydrate metabolic process"/>
    <property type="evidence" value="ECO:0007669"/>
    <property type="project" value="UniProtKB-ARBA"/>
</dbReference>
<accession>I0HJL4</accession>
<reference evidence="2 3" key="1">
    <citation type="submission" date="2012-02" db="EMBL/GenBank/DDBJ databases">
        <title>Complete genome sequence of Actinoplanes missouriensis 431 (= NBRC 102363).</title>
        <authorList>
            <person name="Ohnishi Y."/>
            <person name="Ishikawa J."/>
            <person name="Sekine M."/>
            <person name="Hosoyama A."/>
            <person name="Harada T."/>
            <person name="Narita H."/>
            <person name="Hata T."/>
            <person name="Konno Y."/>
            <person name="Tutikane K."/>
            <person name="Fujita N."/>
            <person name="Horinouchi S."/>
            <person name="Hayakawa M."/>
        </authorList>
    </citation>
    <scope>NUCLEOTIDE SEQUENCE [LARGE SCALE GENOMIC DNA]</scope>
    <source>
        <strain evidence="3">ATCC 14538 / DSM 43046 / CBS 188.64 / JCM 3121 / NBRC 102363 / NCIMB 12654 / NRRL B-3342 / UNCC 431</strain>
    </source>
</reference>
<dbReference type="Gene3D" id="2.60.40.10">
    <property type="entry name" value="Immunoglobulins"/>
    <property type="match status" value="1"/>
</dbReference>
<keyword evidence="1" id="KW-0732">Signal</keyword>
<dbReference type="InterPro" id="IPR013783">
    <property type="entry name" value="Ig-like_fold"/>
</dbReference>
<gene>
    <name evidence="2" type="ordered locus">AMIS_79810</name>
</gene>
<name>I0HJL4_ACTM4</name>
<dbReference type="KEGG" id="ams:AMIS_79810"/>
<organism evidence="2 3">
    <name type="scientific">Actinoplanes missouriensis (strain ATCC 14538 / DSM 43046 / CBS 188.64 / JCM 3121 / NBRC 102363 / NCIMB 12654 / NRRL B-3342 / UNCC 431)</name>
    <dbReference type="NCBI Taxonomy" id="512565"/>
    <lineage>
        <taxon>Bacteria</taxon>
        <taxon>Bacillati</taxon>
        <taxon>Actinomycetota</taxon>
        <taxon>Actinomycetes</taxon>
        <taxon>Micromonosporales</taxon>
        <taxon>Micromonosporaceae</taxon>
        <taxon>Actinoplanes</taxon>
    </lineage>
</organism>
<dbReference type="AlphaFoldDB" id="I0HJL4"/>
<evidence type="ECO:0000256" key="1">
    <source>
        <dbReference type="SAM" id="SignalP"/>
    </source>
</evidence>
<dbReference type="PATRIC" id="fig|512565.3.peg.8001"/>
<feature type="chain" id="PRO_5003628156" description="Bacterial Ig domain-containing protein" evidence="1">
    <location>
        <begin position="40"/>
        <end position="237"/>
    </location>
</feature>
<evidence type="ECO:0000313" key="3">
    <source>
        <dbReference type="Proteomes" id="UP000007882"/>
    </source>
</evidence>
<feature type="signal peptide" evidence="1">
    <location>
        <begin position="1"/>
        <end position="39"/>
    </location>
</feature>
<sequence length="237" mass="25133">MRHRWEFSLTRTARAAASLSLALAVVASGLVLSAAPASAAKVRPTIDAAEVTKKGAPIKIVGKAGKGATVTIKFNGKAVKKTKANKSGRFSASVKATKGGKFTATASGHTSKADAIKVYVNQRRSETLYSGRDGGVGNFKSKTVTFRKGASITVKVATDDMVCTDSAPWIDPCFEYGYATVAILADLTSAMTGGDKYYDTETFEVYETSRGIVDVYSIDAENWTASAVQSWTARVYV</sequence>
<evidence type="ECO:0008006" key="4">
    <source>
        <dbReference type="Google" id="ProtNLM"/>
    </source>
</evidence>
<dbReference type="Proteomes" id="UP000007882">
    <property type="component" value="Chromosome"/>
</dbReference>
<protein>
    <recommendedName>
        <fullName evidence="4">Bacterial Ig domain-containing protein</fullName>
    </recommendedName>
</protein>
<dbReference type="HOGENOM" id="CLU_1168694_0_0_11"/>
<dbReference type="EMBL" id="AP012319">
    <property type="protein sequence ID" value="BAL93201.1"/>
    <property type="molecule type" value="Genomic_DNA"/>
</dbReference>
<evidence type="ECO:0000313" key="2">
    <source>
        <dbReference type="EMBL" id="BAL93201.1"/>
    </source>
</evidence>